<evidence type="ECO:0000313" key="5">
    <source>
        <dbReference type="Proteomes" id="UP000659630"/>
    </source>
</evidence>
<organism evidence="4 5">
    <name type="scientific">Anaerofilum hominis</name>
    <dbReference type="NCBI Taxonomy" id="2763016"/>
    <lineage>
        <taxon>Bacteria</taxon>
        <taxon>Bacillati</taxon>
        <taxon>Bacillota</taxon>
        <taxon>Clostridia</taxon>
        <taxon>Eubacteriales</taxon>
        <taxon>Oscillospiraceae</taxon>
        <taxon>Anaerofilum</taxon>
    </lineage>
</organism>
<evidence type="ECO:0000313" key="4">
    <source>
        <dbReference type="EMBL" id="MBC5582274.1"/>
    </source>
</evidence>
<dbReference type="InterPro" id="IPR000600">
    <property type="entry name" value="ROK"/>
</dbReference>
<dbReference type="InterPro" id="IPR043129">
    <property type="entry name" value="ATPase_NBD"/>
</dbReference>
<dbReference type="EMBL" id="JACONZ010000005">
    <property type="protein sequence ID" value="MBC5582274.1"/>
    <property type="molecule type" value="Genomic_DNA"/>
</dbReference>
<dbReference type="SUPFAM" id="SSF46785">
    <property type="entry name" value="Winged helix' DNA-binding domain"/>
    <property type="match status" value="1"/>
</dbReference>
<dbReference type="Proteomes" id="UP000659630">
    <property type="component" value="Unassembled WGS sequence"/>
</dbReference>
<dbReference type="PANTHER" id="PTHR18964:SF149">
    <property type="entry name" value="BIFUNCTIONAL UDP-N-ACETYLGLUCOSAMINE 2-EPIMERASE_N-ACETYLMANNOSAMINE KINASE"/>
    <property type="match status" value="1"/>
</dbReference>
<dbReference type="PANTHER" id="PTHR18964">
    <property type="entry name" value="ROK (REPRESSOR, ORF, KINASE) FAMILY"/>
    <property type="match status" value="1"/>
</dbReference>
<accession>A0A923RF49</accession>
<comment type="similarity">
    <text evidence="2">Belongs to the ROK (NagC/XylR) family.</text>
</comment>
<dbReference type="SUPFAM" id="SSF53067">
    <property type="entry name" value="Actin-like ATPase domain"/>
    <property type="match status" value="1"/>
</dbReference>
<comment type="function">
    <text evidence="1">Transcriptional repressor of xylose-utilizing enzymes.</text>
</comment>
<dbReference type="Gene3D" id="1.10.10.10">
    <property type="entry name" value="Winged helix-like DNA-binding domain superfamily/Winged helix DNA-binding domain"/>
    <property type="match status" value="1"/>
</dbReference>
<dbReference type="InterPro" id="IPR036390">
    <property type="entry name" value="WH_DNA-bd_sf"/>
</dbReference>
<dbReference type="Gene3D" id="3.30.420.40">
    <property type="match status" value="2"/>
</dbReference>
<evidence type="ECO:0000256" key="3">
    <source>
        <dbReference type="ARBA" id="ARBA00022629"/>
    </source>
</evidence>
<dbReference type="Pfam" id="PF00480">
    <property type="entry name" value="ROK"/>
    <property type="match status" value="1"/>
</dbReference>
<dbReference type="RefSeq" id="WP_186888639.1">
    <property type="nucleotide sequence ID" value="NZ_JACONZ010000005.1"/>
</dbReference>
<evidence type="ECO:0000256" key="1">
    <source>
        <dbReference type="ARBA" id="ARBA00002486"/>
    </source>
</evidence>
<keyword evidence="3" id="KW-0119">Carbohydrate metabolism</keyword>
<dbReference type="AlphaFoldDB" id="A0A923RF49"/>
<dbReference type="InterPro" id="IPR036388">
    <property type="entry name" value="WH-like_DNA-bd_sf"/>
</dbReference>
<comment type="caution">
    <text evidence="4">The sequence shown here is derived from an EMBL/GenBank/DDBJ whole genome shotgun (WGS) entry which is preliminary data.</text>
</comment>
<gene>
    <name evidence="4" type="ORF">H8S23_12225</name>
</gene>
<sequence>MSVRRELVSSKKVSNISVRLINEQRILQQLYWHGGQTQLTLRNELRLSSPTITQALQAFKETGLVLEGPEVASSGGRKPRLITFNYDAFHSVGVEIRRHHIAVVVTDLRGQVVCERTESLPFENVPAYWRSINRSIHQLVDAAGVRRVLGVGLAFPGELTLDGSAIERAVVLGLRNEPLDNIRQHFDFDVTIENAANTAGFGAVWRAHGLEDAVYLIVTDNGIAGSLIVGSQIFQGTNARRKVGAFGHMVLVPDGKPCFCGGRGCWSAYCALSNLFARSDGDLDQFFRRVREGDPLYQQQWDSYLTYFAQAVGNIRLALDMDIIIGGKIARYLKEYLPLLEEKVVSHPSLQGDSNFLKVDDIEGNSLAIGAALIFVDRLLSGKLPRFPLP</sequence>
<evidence type="ECO:0000256" key="2">
    <source>
        <dbReference type="ARBA" id="ARBA00006479"/>
    </source>
</evidence>
<proteinExistence type="inferred from homology"/>
<reference evidence="4" key="1">
    <citation type="submission" date="2020-08" db="EMBL/GenBank/DDBJ databases">
        <title>Genome public.</title>
        <authorList>
            <person name="Liu C."/>
            <person name="Sun Q."/>
        </authorList>
    </citation>
    <scope>NUCLEOTIDE SEQUENCE</scope>
    <source>
        <strain evidence="4">BX8</strain>
    </source>
</reference>
<protein>
    <submittedName>
        <fullName evidence="4">ROK family transcriptional regulator</fullName>
    </submittedName>
</protein>
<dbReference type="GO" id="GO:0042732">
    <property type="term" value="P:D-xylose metabolic process"/>
    <property type="evidence" value="ECO:0007669"/>
    <property type="project" value="UniProtKB-KW"/>
</dbReference>
<keyword evidence="3" id="KW-0859">Xylose metabolism</keyword>
<keyword evidence="5" id="KW-1185">Reference proteome</keyword>
<name>A0A923RF49_9FIRM</name>